<feature type="region of interest" description="Disordered" evidence="1">
    <location>
        <begin position="1"/>
        <end position="25"/>
    </location>
</feature>
<organism evidence="2 3">
    <name type="scientific">Nonomuraea jiangxiensis</name>
    <dbReference type="NCBI Taxonomy" id="633440"/>
    <lineage>
        <taxon>Bacteria</taxon>
        <taxon>Bacillati</taxon>
        <taxon>Actinomycetota</taxon>
        <taxon>Actinomycetes</taxon>
        <taxon>Streptosporangiales</taxon>
        <taxon>Streptosporangiaceae</taxon>
        <taxon>Nonomuraea</taxon>
    </lineage>
</organism>
<protein>
    <submittedName>
        <fullName evidence="2">Uncharacterized protein</fullName>
    </submittedName>
</protein>
<dbReference type="Proteomes" id="UP000199202">
    <property type="component" value="Unassembled WGS sequence"/>
</dbReference>
<sequence>MYSNRSTSASGKIGEQAAFKSVRGHRNKKRIMLMSRCHGRLRPIGCQSFR</sequence>
<keyword evidence="3" id="KW-1185">Reference proteome</keyword>
<feature type="compositionally biased region" description="Polar residues" evidence="1">
    <location>
        <begin position="1"/>
        <end position="10"/>
    </location>
</feature>
<name>A0A1G9WGU2_9ACTN</name>
<evidence type="ECO:0000313" key="2">
    <source>
        <dbReference type="EMBL" id="SDM83699.1"/>
    </source>
</evidence>
<evidence type="ECO:0000313" key="3">
    <source>
        <dbReference type="Proteomes" id="UP000199202"/>
    </source>
</evidence>
<dbReference type="STRING" id="633440.SAMN05421869_1599"/>
<accession>A0A1G9WGU2</accession>
<evidence type="ECO:0000256" key="1">
    <source>
        <dbReference type="SAM" id="MobiDB-lite"/>
    </source>
</evidence>
<dbReference type="EMBL" id="FNDJ01000059">
    <property type="protein sequence ID" value="SDM83699.1"/>
    <property type="molecule type" value="Genomic_DNA"/>
</dbReference>
<gene>
    <name evidence="2" type="ORF">SAMN05421869_1599</name>
</gene>
<reference evidence="2 3" key="1">
    <citation type="submission" date="2016-10" db="EMBL/GenBank/DDBJ databases">
        <authorList>
            <person name="de Groot N.N."/>
        </authorList>
    </citation>
    <scope>NUCLEOTIDE SEQUENCE [LARGE SCALE GENOMIC DNA]</scope>
    <source>
        <strain evidence="2 3">CGMCC 4.6533</strain>
    </source>
</reference>
<proteinExistence type="predicted"/>
<dbReference type="AlphaFoldDB" id="A0A1G9WGU2"/>